<protein>
    <submittedName>
        <fullName evidence="1">Uncharacterized protein</fullName>
    </submittedName>
</protein>
<dbReference type="EMBL" id="LPJR01000031">
    <property type="protein sequence ID" value="KWF29425.1"/>
    <property type="molecule type" value="Genomic_DNA"/>
</dbReference>
<proteinExistence type="predicted"/>
<evidence type="ECO:0000313" key="1">
    <source>
        <dbReference type="EMBL" id="KWF29425.1"/>
    </source>
</evidence>
<evidence type="ECO:0000313" key="2">
    <source>
        <dbReference type="Proteomes" id="UP000062912"/>
    </source>
</evidence>
<dbReference type="RefSeq" id="WP_060242635.1">
    <property type="nucleotide sequence ID" value="NZ_LPJR01000031.1"/>
</dbReference>
<dbReference type="Proteomes" id="UP000062912">
    <property type="component" value="Unassembled WGS sequence"/>
</dbReference>
<reference evidence="1 2" key="1">
    <citation type="submission" date="2015-11" db="EMBL/GenBank/DDBJ databases">
        <title>Expanding the genomic diversity of Burkholderia species for the development of highly accurate diagnostics.</title>
        <authorList>
            <person name="Sahl J."/>
            <person name="Keim P."/>
            <person name="Wagner D."/>
        </authorList>
    </citation>
    <scope>NUCLEOTIDE SEQUENCE [LARGE SCALE GENOMIC DNA]</scope>
    <source>
        <strain evidence="1 2">MSMB368WGS</strain>
    </source>
</reference>
<gene>
    <name evidence="1" type="ORF">WT56_18215</name>
</gene>
<dbReference type="OrthoDB" id="8722762at2"/>
<name>A0A132EFS2_9BURK</name>
<accession>A0A132EFS2</accession>
<organism evidence="1 2">
    <name type="scientific">Burkholderia pseudomultivorans</name>
    <dbReference type="NCBI Taxonomy" id="1207504"/>
    <lineage>
        <taxon>Bacteria</taxon>
        <taxon>Pseudomonadati</taxon>
        <taxon>Pseudomonadota</taxon>
        <taxon>Betaproteobacteria</taxon>
        <taxon>Burkholderiales</taxon>
        <taxon>Burkholderiaceae</taxon>
        <taxon>Burkholderia</taxon>
        <taxon>Burkholderia cepacia complex</taxon>
    </lineage>
</organism>
<dbReference type="AlphaFoldDB" id="A0A132EFS2"/>
<comment type="caution">
    <text evidence="1">The sequence shown here is derived from an EMBL/GenBank/DDBJ whole genome shotgun (WGS) entry which is preliminary data.</text>
</comment>
<sequence>MTKRHDASFFERLIAPMLRHLRYIAKLTQGEHTVDDLKSEAWIIAEEIKAERGGTVEPEDTDLQETVVTRLHKLFGQFVNRAMRFAVRLDEEDQDDNGDTRENALAARLAGPAHYEPHSALEREEEIEETAQIVAAQFSEAVAYFHMFDQFDGDGAALANHFAVKARTLRARLRRAERTARNQPSAFDRVATIPTDFMAPRGTWGRQPALNQFRRICGSARPAQLHLFLRFGTVFGPTTRRYAGRASAVAIEG</sequence>